<reference evidence="3" key="2">
    <citation type="submission" date="2021-01" db="UniProtKB">
        <authorList>
            <consortium name="EnsemblMetazoa"/>
        </authorList>
    </citation>
    <scope>IDENTIFICATION</scope>
</reference>
<feature type="compositionally biased region" description="Basic and acidic residues" evidence="2">
    <location>
        <begin position="76"/>
        <end position="85"/>
    </location>
</feature>
<protein>
    <submittedName>
        <fullName evidence="3">Uncharacterized protein</fullName>
    </submittedName>
</protein>
<keyword evidence="4" id="KW-1185">Reference proteome</keyword>
<reference evidence="4" key="1">
    <citation type="submission" date="2015-02" db="EMBL/GenBank/DDBJ databases">
        <title>Genome sequencing for Strongylocentrotus purpuratus.</title>
        <authorList>
            <person name="Murali S."/>
            <person name="Liu Y."/>
            <person name="Vee V."/>
            <person name="English A."/>
            <person name="Wang M."/>
            <person name="Skinner E."/>
            <person name="Han Y."/>
            <person name="Muzny D.M."/>
            <person name="Worley K.C."/>
            <person name="Gibbs R.A."/>
        </authorList>
    </citation>
    <scope>NUCLEOTIDE SEQUENCE</scope>
</reference>
<feature type="coiled-coil region" evidence="1">
    <location>
        <begin position="163"/>
        <end position="252"/>
    </location>
</feature>
<feature type="region of interest" description="Disordered" evidence="2">
    <location>
        <begin position="45"/>
        <end position="85"/>
    </location>
</feature>
<dbReference type="GeneID" id="764185"/>
<evidence type="ECO:0000256" key="2">
    <source>
        <dbReference type="SAM" id="MobiDB-lite"/>
    </source>
</evidence>
<evidence type="ECO:0000313" key="3">
    <source>
        <dbReference type="EnsemblMetazoa" id="XP_001200412"/>
    </source>
</evidence>
<dbReference type="OMA" id="HDCKNCA"/>
<proteinExistence type="predicted"/>
<dbReference type="KEGG" id="spu:764185"/>
<keyword evidence="1" id="KW-0175">Coiled coil</keyword>
<dbReference type="RefSeq" id="XP_001200412.3">
    <property type="nucleotide sequence ID" value="XM_001200412.4"/>
</dbReference>
<sequence length="326" mass="37923">MSTHHSRSLGNVKVSKGIMFPPLTQALNQTNRSYFQEHNLMIHGDGVKGAPPMSPRGLEEELRTRRGSSTRPMTSSRKEQMNTRAAEELKELQGKEKQYNKKINNLQKAVEQLRLEVNIKEENLMKTNLKLLQIEEHFRLLYEEEKSCHDVTRQEVTETRMELREKENFVEALKQSHEQHTQELKEHHDAQVKELKAKYDAELADKDRRLNNLKKQMASHLKENSQERQQQLEELSKELGKMSEEAHMLKSKLKAMAAKNKDGCSNCPSLKAEVASKVKLVLERDAQIKQLMELCKKFEVQLSQQDVIMKQFSKDKGFKTSYQPKK</sequence>
<evidence type="ECO:0000313" key="4">
    <source>
        <dbReference type="Proteomes" id="UP000007110"/>
    </source>
</evidence>
<accession>A0A7M7G187</accession>
<dbReference type="AlphaFoldDB" id="A0A7M7G187"/>
<dbReference type="EnsemblMetazoa" id="XM_001200412">
    <property type="protein sequence ID" value="XP_001200412"/>
    <property type="gene ID" value="LOC764185"/>
</dbReference>
<dbReference type="Proteomes" id="UP000007110">
    <property type="component" value="Unassembled WGS sequence"/>
</dbReference>
<name>A0A7M7G187_STRPU</name>
<dbReference type="OrthoDB" id="8799554at2759"/>
<dbReference type="InParanoid" id="A0A7M7G187"/>
<organism evidence="3 4">
    <name type="scientific">Strongylocentrotus purpuratus</name>
    <name type="common">Purple sea urchin</name>
    <dbReference type="NCBI Taxonomy" id="7668"/>
    <lineage>
        <taxon>Eukaryota</taxon>
        <taxon>Metazoa</taxon>
        <taxon>Echinodermata</taxon>
        <taxon>Eleutherozoa</taxon>
        <taxon>Echinozoa</taxon>
        <taxon>Echinoidea</taxon>
        <taxon>Euechinoidea</taxon>
        <taxon>Echinacea</taxon>
        <taxon>Camarodonta</taxon>
        <taxon>Echinidea</taxon>
        <taxon>Strongylocentrotidae</taxon>
        <taxon>Strongylocentrotus</taxon>
    </lineage>
</organism>
<evidence type="ECO:0000256" key="1">
    <source>
        <dbReference type="SAM" id="Coils"/>
    </source>
</evidence>